<dbReference type="Proteomes" id="UP000025227">
    <property type="component" value="Unplaced"/>
</dbReference>
<evidence type="ECO:0000313" key="2">
    <source>
        <dbReference type="Proteomes" id="UP000025227"/>
    </source>
</evidence>
<accession>A0A7I4YMZ5</accession>
<feature type="domain" description="Phlebovirus glycoprotein G2 fusion" evidence="1">
    <location>
        <begin position="9"/>
        <end position="95"/>
    </location>
</feature>
<evidence type="ECO:0000259" key="1">
    <source>
        <dbReference type="Pfam" id="PF07245"/>
    </source>
</evidence>
<reference evidence="3" key="1">
    <citation type="submission" date="2020-12" db="UniProtKB">
        <authorList>
            <consortium name="WormBaseParasite"/>
        </authorList>
    </citation>
    <scope>IDENTIFICATION</scope>
    <source>
        <strain evidence="3">MHco3</strain>
    </source>
</reference>
<evidence type="ECO:0000313" key="3">
    <source>
        <dbReference type="WBParaSite" id="HCON_00114700-00001"/>
    </source>
</evidence>
<sequence length="147" mass="16743">MSTINTPKQTFTYDYHQINRKKTFAWWTLTLSSLGVPPTPVLDSTFIWDDTETAVVPRLYRPPLICRTPEEARNMTCEIEEDCKCTPAEYMLKFHGDKCYESDDVLEDDELQFVNLEADKDTVINRRGGSAPLLHEVVAATQGARAP</sequence>
<dbReference type="AlphaFoldDB" id="A0A7I4YMZ5"/>
<dbReference type="Pfam" id="PF07245">
    <property type="entry name" value="Phlebovirus_G2"/>
    <property type="match status" value="1"/>
</dbReference>
<name>A0A7I4YMZ5_HAECO</name>
<dbReference type="InterPro" id="IPR009878">
    <property type="entry name" value="Phlebovirus_G2_fusion"/>
</dbReference>
<dbReference type="OrthoDB" id="5875705at2759"/>
<proteinExistence type="predicted"/>
<organism evidence="2 3">
    <name type="scientific">Haemonchus contortus</name>
    <name type="common">Barber pole worm</name>
    <dbReference type="NCBI Taxonomy" id="6289"/>
    <lineage>
        <taxon>Eukaryota</taxon>
        <taxon>Metazoa</taxon>
        <taxon>Ecdysozoa</taxon>
        <taxon>Nematoda</taxon>
        <taxon>Chromadorea</taxon>
        <taxon>Rhabditida</taxon>
        <taxon>Rhabditina</taxon>
        <taxon>Rhabditomorpha</taxon>
        <taxon>Strongyloidea</taxon>
        <taxon>Trichostrongylidae</taxon>
        <taxon>Haemonchus</taxon>
    </lineage>
</organism>
<keyword evidence="2" id="KW-1185">Reference proteome</keyword>
<protein>
    <submittedName>
        <fullName evidence="3">Phlebovirus_G2 domain-containing protein</fullName>
    </submittedName>
</protein>
<dbReference type="WBParaSite" id="HCON_00114700-00001">
    <property type="protein sequence ID" value="HCON_00114700-00001"/>
    <property type="gene ID" value="HCON_00114700"/>
</dbReference>